<reference evidence="12" key="1">
    <citation type="journal article" date="2019" name="Int. J. Syst. Evol. Microbiol.">
        <title>The Global Catalogue of Microorganisms (GCM) 10K type strain sequencing project: providing services to taxonomists for standard genome sequencing and annotation.</title>
        <authorList>
            <consortium name="The Broad Institute Genomics Platform"/>
            <consortium name="The Broad Institute Genome Sequencing Center for Infectious Disease"/>
            <person name="Wu L."/>
            <person name="Ma J."/>
        </authorList>
    </citation>
    <scope>NUCLEOTIDE SEQUENCE [LARGE SCALE GENOMIC DNA]</scope>
    <source>
        <strain evidence="12">NBRC 103166</strain>
    </source>
</reference>
<dbReference type="InterPro" id="IPR025713">
    <property type="entry name" value="MotB-like_N_dom"/>
</dbReference>
<dbReference type="RefSeq" id="WP_284202560.1">
    <property type="nucleotide sequence ID" value="NZ_BSPQ01000001.1"/>
</dbReference>
<keyword evidence="6 7" id="KW-0472">Membrane</keyword>
<feature type="region of interest" description="Disordered" evidence="8">
    <location>
        <begin position="277"/>
        <end position="296"/>
    </location>
</feature>
<dbReference type="EMBL" id="BSPQ01000001">
    <property type="protein sequence ID" value="GLS89442.1"/>
    <property type="molecule type" value="Genomic_DNA"/>
</dbReference>
<dbReference type="InterPro" id="IPR006665">
    <property type="entry name" value="OmpA-like"/>
</dbReference>
<dbReference type="Pfam" id="PF13677">
    <property type="entry name" value="MotB_plug"/>
    <property type="match status" value="1"/>
</dbReference>
<keyword evidence="12" id="KW-1185">Reference proteome</keyword>
<name>A0ABQ6DWJ9_9GAMM</name>
<dbReference type="Pfam" id="PF00691">
    <property type="entry name" value="OmpA"/>
    <property type="match status" value="1"/>
</dbReference>
<protein>
    <submittedName>
        <fullName evidence="11">Cell envelope biogenesis protein OmpA</fullName>
    </submittedName>
</protein>
<proteinExistence type="inferred from homology"/>
<evidence type="ECO:0000256" key="3">
    <source>
        <dbReference type="ARBA" id="ARBA00022475"/>
    </source>
</evidence>
<comment type="caution">
    <text evidence="11">The sequence shown here is derived from an EMBL/GenBank/DDBJ whole genome shotgun (WGS) entry which is preliminary data.</text>
</comment>
<dbReference type="PANTHER" id="PTHR30329:SF21">
    <property type="entry name" value="LIPOPROTEIN YIAD-RELATED"/>
    <property type="match status" value="1"/>
</dbReference>
<accession>A0ABQ6DWJ9</accession>
<dbReference type="CDD" id="cd07185">
    <property type="entry name" value="OmpA_C-like"/>
    <property type="match status" value="1"/>
</dbReference>
<evidence type="ECO:0000313" key="12">
    <source>
        <dbReference type="Proteomes" id="UP001157353"/>
    </source>
</evidence>
<evidence type="ECO:0000256" key="4">
    <source>
        <dbReference type="ARBA" id="ARBA00022692"/>
    </source>
</evidence>
<organism evidence="11 12">
    <name type="scientific">Psychromonas marina</name>
    <dbReference type="NCBI Taxonomy" id="88364"/>
    <lineage>
        <taxon>Bacteria</taxon>
        <taxon>Pseudomonadati</taxon>
        <taxon>Pseudomonadota</taxon>
        <taxon>Gammaproteobacteria</taxon>
        <taxon>Alteromonadales</taxon>
        <taxon>Psychromonadaceae</taxon>
        <taxon>Psychromonas</taxon>
    </lineage>
</organism>
<evidence type="ECO:0000256" key="7">
    <source>
        <dbReference type="PROSITE-ProRule" id="PRU00473"/>
    </source>
</evidence>
<sequence>MRVRPRSRMQMQKGNDIHRWTVSFADFMTLMFAVFVVLYAVAANDKEQYKEVMLSIQNASKLLNQSLLSSNMEGVLTHNSNSLIEDAGPALLSQRTPIQEKMHPSEIETLQQEIESPQQEDGLKQIKLALEKLFVTELDNHRIELDLNGDWLTIEMGGDILFAGGSHTLLNSSGDVVKKIAQVLAPVNNLLRIRGYSDHEIVANEIYRSNWELSGMRAFSVLHALSEQGIKEPRMIAEAYGRFSPILNDNNDVELLKSRRAVIAISASQLAVAKRNRKLPQDKSLQSDNKTQLNSISADSKEMREVYLPNDRLIITTRQE</sequence>
<evidence type="ECO:0000256" key="9">
    <source>
        <dbReference type="SAM" id="Phobius"/>
    </source>
</evidence>
<evidence type="ECO:0000256" key="8">
    <source>
        <dbReference type="SAM" id="MobiDB-lite"/>
    </source>
</evidence>
<keyword evidence="5 9" id="KW-1133">Transmembrane helix</keyword>
<dbReference type="InterPro" id="IPR036737">
    <property type="entry name" value="OmpA-like_sf"/>
</dbReference>
<evidence type="ECO:0000256" key="1">
    <source>
        <dbReference type="ARBA" id="ARBA00004162"/>
    </source>
</evidence>
<keyword evidence="4 9" id="KW-0812">Transmembrane</keyword>
<evidence type="ECO:0000313" key="11">
    <source>
        <dbReference type="EMBL" id="GLS89442.1"/>
    </source>
</evidence>
<comment type="similarity">
    <text evidence="2">Belongs to the MotB family.</text>
</comment>
<dbReference type="Gene3D" id="3.30.1330.60">
    <property type="entry name" value="OmpA-like domain"/>
    <property type="match status" value="1"/>
</dbReference>
<evidence type="ECO:0000256" key="5">
    <source>
        <dbReference type="ARBA" id="ARBA00022989"/>
    </source>
</evidence>
<dbReference type="PANTHER" id="PTHR30329">
    <property type="entry name" value="STATOR ELEMENT OF FLAGELLAR MOTOR COMPLEX"/>
    <property type="match status" value="1"/>
</dbReference>
<evidence type="ECO:0000259" key="10">
    <source>
        <dbReference type="PROSITE" id="PS51123"/>
    </source>
</evidence>
<feature type="transmembrane region" description="Helical" evidence="9">
    <location>
        <begin position="20"/>
        <end position="42"/>
    </location>
</feature>
<evidence type="ECO:0000256" key="6">
    <source>
        <dbReference type="ARBA" id="ARBA00023136"/>
    </source>
</evidence>
<feature type="domain" description="OmpA-like" evidence="10">
    <location>
        <begin position="149"/>
        <end position="269"/>
    </location>
</feature>
<dbReference type="InterPro" id="IPR050330">
    <property type="entry name" value="Bact_OuterMem_StrucFunc"/>
</dbReference>
<feature type="compositionally biased region" description="Polar residues" evidence="8">
    <location>
        <begin position="283"/>
        <end position="296"/>
    </location>
</feature>
<keyword evidence="3" id="KW-1003">Cell membrane</keyword>
<evidence type="ECO:0000256" key="2">
    <source>
        <dbReference type="ARBA" id="ARBA00008914"/>
    </source>
</evidence>
<dbReference type="SUPFAM" id="SSF103088">
    <property type="entry name" value="OmpA-like"/>
    <property type="match status" value="1"/>
</dbReference>
<comment type="subcellular location">
    <subcellularLocation>
        <location evidence="1">Cell membrane</location>
        <topology evidence="1">Single-pass membrane protein</topology>
    </subcellularLocation>
</comment>
<dbReference type="Proteomes" id="UP001157353">
    <property type="component" value="Unassembled WGS sequence"/>
</dbReference>
<dbReference type="PROSITE" id="PS51123">
    <property type="entry name" value="OMPA_2"/>
    <property type="match status" value="1"/>
</dbReference>
<gene>
    <name evidence="11" type="ORF">GCM10007916_05090</name>
</gene>